<name>A0AAV1M6H8_9NEOP</name>
<feature type="compositionally biased region" description="Low complexity" evidence="1">
    <location>
        <begin position="344"/>
        <end position="361"/>
    </location>
</feature>
<dbReference type="AlphaFoldDB" id="A0AAV1M6H8"/>
<feature type="compositionally biased region" description="Polar residues" evidence="1">
    <location>
        <begin position="242"/>
        <end position="255"/>
    </location>
</feature>
<comment type="caution">
    <text evidence="2">The sequence shown here is derived from an EMBL/GenBank/DDBJ whole genome shotgun (WGS) entry which is preliminary data.</text>
</comment>
<feature type="region of interest" description="Disordered" evidence="1">
    <location>
        <begin position="338"/>
        <end position="361"/>
    </location>
</feature>
<proteinExistence type="predicted"/>
<accession>A0AAV1M6H8</accession>
<dbReference type="Proteomes" id="UP001314205">
    <property type="component" value="Unassembled WGS sequence"/>
</dbReference>
<sequence length="415" mass="47806">MWRNRSEEWERRKSYLVRSLFEDLPRLSPISETDELKLPSAEASSRPYSPLPDLIIEREKNRHDEPEEYYQLLEKKMLKLYRKLFYDVEYESNSEDDSCTKIIEFDDTEADFENYISKDEYFSSKSTEVSTSKTNSSNSSVLNEAAISSDLDVSEYSDLDFEFLKPLFKINQLAELENLDQPTHDIIIAHYKLEDIGPGPQVSPTHTDRSLIIKHRQYRKKSLQEYETSPELQISEKLAETQARNNQDLTSSNVEVDTDESSEIETLRRDKCDSKSLGSTPYDVVSSEKSLTPVIEMEKEMSLMENITQSDESITVPVRDTGTGLESDEVQEMAMNTLQHPQNSEKSNSSSLKRVSSDSWSDIAEDAPSKMKKYVTKEIQTSPLPDAEIFWEDLRSNFFLGTPLVRNLCNCENHV</sequence>
<feature type="region of interest" description="Disordered" evidence="1">
    <location>
        <begin position="32"/>
        <end position="60"/>
    </location>
</feature>
<evidence type="ECO:0000256" key="1">
    <source>
        <dbReference type="SAM" id="MobiDB-lite"/>
    </source>
</evidence>
<keyword evidence="3" id="KW-1185">Reference proteome</keyword>
<feature type="region of interest" description="Disordered" evidence="1">
    <location>
        <begin position="242"/>
        <end position="284"/>
    </location>
</feature>
<dbReference type="EMBL" id="CAVLGL010000137">
    <property type="protein sequence ID" value="CAK1602257.1"/>
    <property type="molecule type" value="Genomic_DNA"/>
</dbReference>
<reference evidence="2 3" key="1">
    <citation type="submission" date="2023-11" db="EMBL/GenBank/DDBJ databases">
        <authorList>
            <person name="Hedman E."/>
            <person name="Englund M."/>
            <person name="Stromberg M."/>
            <person name="Nyberg Akerstrom W."/>
            <person name="Nylinder S."/>
            <person name="Jareborg N."/>
            <person name="Kallberg Y."/>
            <person name="Kronander E."/>
        </authorList>
    </citation>
    <scope>NUCLEOTIDE SEQUENCE [LARGE SCALE GENOMIC DNA]</scope>
</reference>
<gene>
    <name evidence="2" type="ORF">PARMNEM_LOCUS20784</name>
</gene>
<evidence type="ECO:0000313" key="3">
    <source>
        <dbReference type="Proteomes" id="UP001314205"/>
    </source>
</evidence>
<protein>
    <submittedName>
        <fullName evidence="2">Uncharacterized protein</fullName>
    </submittedName>
</protein>
<organism evidence="2 3">
    <name type="scientific">Parnassius mnemosyne</name>
    <name type="common">clouded apollo</name>
    <dbReference type="NCBI Taxonomy" id="213953"/>
    <lineage>
        <taxon>Eukaryota</taxon>
        <taxon>Metazoa</taxon>
        <taxon>Ecdysozoa</taxon>
        <taxon>Arthropoda</taxon>
        <taxon>Hexapoda</taxon>
        <taxon>Insecta</taxon>
        <taxon>Pterygota</taxon>
        <taxon>Neoptera</taxon>
        <taxon>Endopterygota</taxon>
        <taxon>Lepidoptera</taxon>
        <taxon>Glossata</taxon>
        <taxon>Ditrysia</taxon>
        <taxon>Papilionoidea</taxon>
        <taxon>Papilionidae</taxon>
        <taxon>Parnassiinae</taxon>
        <taxon>Parnassini</taxon>
        <taxon>Parnassius</taxon>
        <taxon>Driopa</taxon>
    </lineage>
</organism>
<feature type="compositionally biased region" description="Basic and acidic residues" evidence="1">
    <location>
        <begin position="265"/>
        <end position="274"/>
    </location>
</feature>
<evidence type="ECO:0000313" key="2">
    <source>
        <dbReference type="EMBL" id="CAK1602257.1"/>
    </source>
</evidence>